<dbReference type="EMBL" id="FUWG01000004">
    <property type="protein sequence ID" value="SJZ31939.1"/>
    <property type="molecule type" value="Genomic_DNA"/>
</dbReference>
<feature type="domain" description="Flavodoxin" evidence="1">
    <location>
        <begin position="4"/>
        <end position="136"/>
    </location>
</feature>
<dbReference type="RefSeq" id="WP_159446144.1">
    <property type="nucleotide sequence ID" value="NZ_FUWG01000004.1"/>
</dbReference>
<proteinExistence type="predicted"/>
<keyword evidence="3" id="KW-1185">Reference proteome</keyword>
<accession>A0A1T4JP85</accession>
<reference evidence="2 3" key="1">
    <citation type="submission" date="2017-02" db="EMBL/GenBank/DDBJ databases">
        <authorList>
            <person name="Peterson S.W."/>
        </authorList>
    </citation>
    <scope>NUCLEOTIDE SEQUENCE [LARGE SCALE GENOMIC DNA]</scope>
    <source>
        <strain evidence="2 3">ATCC BAA-908</strain>
    </source>
</reference>
<dbReference type="AlphaFoldDB" id="A0A1T4JP85"/>
<evidence type="ECO:0000313" key="2">
    <source>
        <dbReference type="EMBL" id="SJZ31939.1"/>
    </source>
</evidence>
<gene>
    <name evidence="2" type="ORF">SAMN02745149_00668</name>
</gene>
<dbReference type="SUPFAM" id="SSF52218">
    <property type="entry name" value="Flavoproteins"/>
    <property type="match status" value="1"/>
</dbReference>
<dbReference type="GeneID" id="78315981"/>
<protein>
    <submittedName>
        <fullName evidence="2">Flavodoxin domain-containing protein</fullName>
    </submittedName>
</protein>
<evidence type="ECO:0000259" key="1">
    <source>
        <dbReference type="Pfam" id="PF12724"/>
    </source>
</evidence>
<dbReference type="STRING" id="261392.SAMN02745149_00668"/>
<sequence>MESIIVYGSCYGSAEKYAAELSVRTGIRAESFKTAVIPAECDAVVFIGSLYAGGAKGLKETVSKLKNVRWQKLIVCTVGLSDPDDSTNTANIRKGVFALLPAEWHEKAEIFHLRGGIDYSRLHFLHRLMMKLLYKNALKIPEEKRTAEVKAMIETYGAKVDFIDFSRLAAVCAALNG</sequence>
<evidence type="ECO:0000313" key="3">
    <source>
        <dbReference type="Proteomes" id="UP000190423"/>
    </source>
</evidence>
<dbReference type="Pfam" id="PF12724">
    <property type="entry name" value="Flavodoxin_5"/>
    <property type="match status" value="1"/>
</dbReference>
<dbReference type="OrthoDB" id="2146857at2"/>
<dbReference type="Proteomes" id="UP000190423">
    <property type="component" value="Unassembled WGS sequence"/>
</dbReference>
<dbReference type="InterPro" id="IPR029039">
    <property type="entry name" value="Flavoprotein-like_sf"/>
</dbReference>
<dbReference type="InterPro" id="IPR026816">
    <property type="entry name" value="Flavodoxin_dom"/>
</dbReference>
<name>A0A1T4JP85_TREPO</name>
<organism evidence="2 3">
    <name type="scientific">Treponema porcinum</name>
    <dbReference type="NCBI Taxonomy" id="261392"/>
    <lineage>
        <taxon>Bacteria</taxon>
        <taxon>Pseudomonadati</taxon>
        <taxon>Spirochaetota</taxon>
        <taxon>Spirochaetia</taxon>
        <taxon>Spirochaetales</taxon>
        <taxon>Treponemataceae</taxon>
        <taxon>Treponema</taxon>
    </lineage>
</organism>
<dbReference type="Gene3D" id="3.40.50.360">
    <property type="match status" value="1"/>
</dbReference>